<keyword evidence="3" id="KW-1185">Reference proteome</keyword>
<dbReference type="EMBL" id="CP022187">
    <property type="protein sequence ID" value="AWI77788.1"/>
    <property type="molecule type" value="Genomic_DNA"/>
</dbReference>
<evidence type="ECO:0000256" key="1">
    <source>
        <dbReference type="ARBA" id="ARBA00022729"/>
    </source>
</evidence>
<dbReference type="GO" id="GO:0030288">
    <property type="term" value="C:outer membrane-bounded periplasmic space"/>
    <property type="evidence" value="ECO:0007669"/>
    <property type="project" value="TreeGrafter"/>
</dbReference>
<keyword evidence="1" id="KW-0732">Signal</keyword>
<gene>
    <name evidence="2" type="ORF">CEW83_16585</name>
</gene>
<protein>
    <submittedName>
        <fullName evidence="2">Iron ABC transporter substrate-binding protein</fullName>
    </submittedName>
</protein>
<dbReference type="InterPro" id="IPR006059">
    <property type="entry name" value="SBP"/>
</dbReference>
<dbReference type="AlphaFoldDB" id="A0A2U8GWD6"/>
<dbReference type="PANTHER" id="PTHR30006:SF25">
    <property type="entry name" value="PHOSPHOGLYCERATE TRANSPORT REGULATORY PROTEIN PGTC"/>
    <property type="match status" value="1"/>
</dbReference>
<accession>A0A2U8GWD6</accession>
<dbReference type="PANTHER" id="PTHR30006">
    <property type="entry name" value="THIAMINE-BINDING PERIPLASMIC PROTEIN-RELATED"/>
    <property type="match status" value="1"/>
</dbReference>
<evidence type="ECO:0000313" key="3">
    <source>
        <dbReference type="Proteomes" id="UP000244930"/>
    </source>
</evidence>
<dbReference type="SUPFAM" id="SSF53850">
    <property type="entry name" value="Periplasmic binding protein-like II"/>
    <property type="match status" value="1"/>
</dbReference>
<dbReference type="Gene3D" id="3.40.190.10">
    <property type="entry name" value="Periplasmic binding protein-like II"/>
    <property type="match status" value="2"/>
</dbReference>
<sequence length="393" mass="43666">MKVDRKVEGRLSCRKKSFVQSFAHENRRKLVIRLPPALTGLLLLACALFCAAQTTLAATTSDIEAAARREGVVVIYAATDISVARPLIEDFGKLYPDVCVDYRDMSSTDLYRQFVSEARTGGGADLVWSSAMDLQVKLVNDGHAQVYHSDETAALPKWAVWKDEAFGTSLEPVAMVYNRELMHADDVPRSHAELLRLLARAPAQLRGKLITYDPARSGLGFLLHSQDVLANPVVFWRLAEAFGRLGVQTEPSTADMLDRIAAGQATLGYNLLGSYAQLRAEQDPRLGVVLPHDYTLVMSRVAFIARQAKHPNAARLWLDYLLSMRGQRLLSRSPGFYSVRTDVPNDEAADNLDRELGSAFRPIRIGAGLLTYLDQLKGRDFLIQWRDTIAPQP</sequence>
<dbReference type="Proteomes" id="UP000244930">
    <property type="component" value="Chromosome"/>
</dbReference>
<dbReference type="Pfam" id="PF13416">
    <property type="entry name" value="SBP_bac_8"/>
    <property type="match status" value="1"/>
</dbReference>
<reference evidence="2 3" key="1">
    <citation type="submission" date="2017-06" db="EMBL/GenBank/DDBJ databases">
        <title>Azoarcus.</title>
        <authorList>
            <person name="Woo J.-H."/>
            <person name="Kim H.-S."/>
        </authorList>
    </citation>
    <scope>NUCLEOTIDE SEQUENCE [LARGE SCALE GENOMIC DNA]</scope>
    <source>
        <strain evidence="2 3">TSPY31</strain>
    </source>
</reference>
<evidence type="ECO:0000313" key="2">
    <source>
        <dbReference type="EMBL" id="AWI77788.1"/>
    </source>
</evidence>
<organism evidence="2 3">
    <name type="scientific">Parazoarcus communis</name>
    <dbReference type="NCBI Taxonomy" id="41977"/>
    <lineage>
        <taxon>Bacteria</taxon>
        <taxon>Pseudomonadati</taxon>
        <taxon>Pseudomonadota</taxon>
        <taxon>Betaproteobacteria</taxon>
        <taxon>Rhodocyclales</taxon>
        <taxon>Zoogloeaceae</taxon>
        <taxon>Parazoarcus</taxon>
    </lineage>
</organism>
<proteinExistence type="predicted"/>
<name>A0A2U8GWD6_9RHOO</name>
<dbReference type="KEGG" id="acom:CEW83_16585"/>